<reference evidence="2 3" key="1">
    <citation type="submission" date="2021-03" db="EMBL/GenBank/DDBJ databases">
        <title>Antimicrobial resistance genes in bacteria isolated from Japanese honey, and their potential for conferring macrolide and lincosamide resistance in the American foulbrood pathogen Paenibacillus larvae.</title>
        <authorList>
            <person name="Okamoto M."/>
            <person name="Kumagai M."/>
            <person name="Kanamori H."/>
            <person name="Takamatsu D."/>
        </authorList>
    </citation>
    <scope>NUCLEOTIDE SEQUENCE [LARGE SCALE GENOMIC DNA]</scope>
    <source>
        <strain evidence="2 3">J34TS1</strain>
    </source>
</reference>
<dbReference type="AlphaFoldDB" id="A0A919YE12"/>
<evidence type="ECO:0000256" key="1">
    <source>
        <dbReference type="SAM" id="Phobius"/>
    </source>
</evidence>
<keyword evidence="1" id="KW-1133">Transmembrane helix</keyword>
<keyword evidence="1" id="KW-0472">Membrane</keyword>
<feature type="transmembrane region" description="Helical" evidence="1">
    <location>
        <begin position="21"/>
        <end position="39"/>
    </location>
</feature>
<evidence type="ECO:0000313" key="3">
    <source>
        <dbReference type="Proteomes" id="UP000682811"/>
    </source>
</evidence>
<evidence type="ECO:0000313" key="2">
    <source>
        <dbReference type="EMBL" id="GIO47523.1"/>
    </source>
</evidence>
<feature type="transmembrane region" description="Helical" evidence="1">
    <location>
        <begin position="213"/>
        <end position="232"/>
    </location>
</feature>
<feature type="transmembrane region" description="Helical" evidence="1">
    <location>
        <begin position="59"/>
        <end position="82"/>
    </location>
</feature>
<comment type="caution">
    <text evidence="2">The sequence shown here is derived from an EMBL/GenBank/DDBJ whole genome shotgun (WGS) entry which is preliminary data.</text>
</comment>
<organism evidence="2 3">
    <name type="scientific">Paenibacillus azoreducens</name>
    <dbReference type="NCBI Taxonomy" id="116718"/>
    <lineage>
        <taxon>Bacteria</taxon>
        <taxon>Bacillati</taxon>
        <taxon>Bacillota</taxon>
        <taxon>Bacilli</taxon>
        <taxon>Bacillales</taxon>
        <taxon>Paenibacillaceae</taxon>
        <taxon>Paenibacillus</taxon>
    </lineage>
</organism>
<dbReference type="Proteomes" id="UP000682811">
    <property type="component" value="Unassembled WGS sequence"/>
</dbReference>
<keyword evidence="3" id="KW-1185">Reference proteome</keyword>
<gene>
    <name evidence="2" type="ORF">J34TS1_22880</name>
</gene>
<dbReference type="RefSeq" id="WP_212978368.1">
    <property type="nucleotide sequence ID" value="NZ_AP025343.1"/>
</dbReference>
<accession>A0A919YE12</accession>
<dbReference type="EMBL" id="BORT01000008">
    <property type="protein sequence ID" value="GIO47523.1"/>
    <property type="molecule type" value="Genomic_DNA"/>
</dbReference>
<feature type="transmembrane region" description="Helical" evidence="1">
    <location>
        <begin position="179"/>
        <end position="201"/>
    </location>
</feature>
<name>A0A919YE12_9BACL</name>
<feature type="transmembrane region" description="Helical" evidence="1">
    <location>
        <begin position="138"/>
        <end position="158"/>
    </location>
</feature>
<protein>
    <submittedName>
        <fullName evidence="2">Uncharacterized protein</fullName>
    </submittedName>
</protein>
<sequence>MISALRLLQSDMRLVRRDAMLFFYLIAPLLLMSALWFGVPAANDVLIAYFAFDLSEYYGLITGVSLLLVSLILGCMCGFMMLDERDDHLIEYFAVTPLSRKGYLVCRLATAVILSVFYDAVLLLFAAPEPVPITHILYLLPMAALEAPLIALFLIAFASNKVEGLALSKGASLMVAVPVAAWFIGPPIKYGFGIFPAFWIYEILRGDSGQWQALLLMLAGTGVHLLAVYVMLQKFLRRQD</sequence>
<keyword evidence="1" id="KW-0812">Transmembrane</keyword>
<proteinExistence type="predicted"/>
<feature type="transmembrane region" description="Helical" evidence="1">
    <location>
        <begin position="103"/>
        <end position="126"/>
    </location>
</feature>